<evidence type="ECO:0000313" key="1">
    <source>
        <dbReference type="EMBL" id="KAK9759175.1"/>
    </source>
</evidence>
<proteinExistence type="predicted"/>
<organism evidence="1 2">
    <name type="scientific">Popillia japonica</name>
    <name type="common">Japanese beetle</name>
    <dbReference type="NCBI Taxonomy" id="7064"/>
    <lineage>
        <taxon>Eukaryota</taxon>
        <taxon>Metazoa</taxon>
        <taxon>Ecdysozoa</taxon>
        <taxon>Arthropoda</taxon>
        <taxon>Hexapoda</taxon>
        <taxon>Insecta</taxon>
        <taxon>Pterygota</taxon>
        <taxon>Neoptera</taxon>
        <taxon>Endopterygota</taxon>
        <taxon>Coleoptera</taxon>
        <taxon>Polyphaga</taxon>
        <taxon>Scarabaeiformia</taxon>
        <taxon>Scarabaeidae</taxon>
        <taxon>Rutelinae</taxon>
        <taxon>Popillia</taxon>
    </lineage>
</organism>
<evidence type="ECO:0000313" key="2">
    <source>
        <dbReference type="Proteomes" id="UP001458880"/>
    </source>
</evidence>
<comment type="caution">
    <text evidence="1">The sequence shown here is derived from an EMBL/GenBank/DDBJ whole genome shotgun (WGS) entry which is preliminary data.</text>
</comment>
<reference evidence="1 2" key="1">
    <citation type="journal article" date="2024" name="BMC Genomics">
        <title>De novo assembly and annotation of Popillia japonica's genome with initial clues to its potential as an invasive pest.</title>
        <authorList>
            <person name="Cucini C."/>
            <person name="Boschi S."/>
            <person name="Funari R."/>
            <person name="Cardaioli E."/>
            <person name="Iannotti N."/>
            <person name="Marturano G."/>
            <person name="Paoli F."/>
            <person name="Bruttini M."/>
            <person name="Carapelli A."/>
            <person name="Frati F."/>
            <person name="Nardi F."/>
        </authorList>
    </citation>
    <scope>NUCLEOTIDE SEQUENCE [LARGE SCALE GENOMIC DNA]</scope>
    <source>
        <strain evidence="1">DMR45628</strain>
    </source>
</reference>
<protein>
    <submittedName>
        <fullName evidence="1">Uncharacterized protein</fullName>
    </submittedName>
</protein>
<keyword evidence="2" id="KW-1185">Reference proteome</keyword>
<dbReference type="AlphaFoldDB" id="A0AAW1NKX2"/>
<gene>
    <name evidence="1" type="ORF">QE152_g65</name>
</gene>
<accession>A0AAW1NKX2</accession>
<dbReference type="EMBL" id="JASPKY010000001">
    <property type="protein sequence ID" value="KAK9759175.1"/>
    <property type="molecule type" value="Genomic_DNA"/>
</dbReference>
<name>A0AAW1NKX2_POPJA</name>
<dbReference type="Proteomes" id="UP001458880">
    <property type="component" value="Unassembled WGS sequence"/>
</dbReference>
<sequence>MIDEAKNYVHALLLLLFSQLPREISEIFPSFVAKYQTKNQKLHLVKIEEISEIFPSFVAKYQTKNQKLHLVKIEIGEEEMEVCATGTRNGFEQIGGQKYGYKVGGT</sequence>